<feature type="transmembrane region" description="Helical" evidence="2">
    <location>
        <begin position="120"/>
        <end position="139"/>
    </location>
</feature>
<dbReference type="PANTHER" id="PTHR45651">
    <property type="entry name" value="CYCLIC NUCLEOTIDE-GATED ION CHANNEL 15-RELATED-RELATED"/>
    <property type="match status" value="1"/>
</dbReference>
<keyword evidence="2" id="KW-0812">Transmembrane</keyword>
<keyword evidence="1" id="KW-0407">Ion channel</keyword>
<keyword evidence="4" id="KW-1185">Reference proteome</keyword>
<comment type="caution">
    <text evidence="3">The sequence shown here is derived from an EMBL/GenBank/DDBJ whole genome shotgun (WGS) entry which is preliminary data.</text>
</comment>
<gene>
    <name evidence="3" type="ORF">Pyn_41080</name>
</gene>
<dbReference type="AlphaFoldDB" id="A0A314UT81"/>
<sequence length="191" mass="22114">MVNSSDETIVLSLHPDWDLIEDPGWDLIEEVKPRPILTHSAPARRRSLKEEILDRLLSIWKKILKISKEFLGPLLPIWNKIFVISCVFAVLMDPLFFYTPVINEDMKCLELDKNLKKKALALRSVTDLFYLVDIIFQIYQLNVTSKISINGATFRLERVKSAKKILLSCIVIDTFAVLPVPQFLSIFDMYF</sequence>
<protein>
    <submittedName>
        <fullName evidence="3">Cyclic nucleotide-gated ion channel 1-like isoform X2</fullName>
    </submittedName>
</protein>
<keyword evidence="1" id="KW-0406">Ion transport</keyword>
<name>A0A314UT81_PRUYE</name>
<dbReference type="Proteomes" id="UP000250321">
    <property type="component" value="Unassembled WGS sequence"/>
</dbReference>
<dbReference type="GO" id="GO:0016020">
    <property type="term" value="C:membrane"/>
    <property type="evidence" value="ECO:0007669"/>
    <property type="project" value="UniProtKB-SubCell"/>
</dbReference>
<evidence type="ECO:0000256" key="1">
    <source>
        <dbReference type="ARBA" id="ARBA00023303"/>
    </source>
</evidence>
<keyword evidence="2" id="KW-1133">Transmembrane helix</keyword>
<proteinExistence type="predicted"/>
<organism evidence="3 4">
    <name type="scientific">Prunus yedoensis var. nudiflora</name>
    <dbReference type="NCBI Taxonomy" id="2094558"/>
    <lineage>
        <taxon>Eukaryota</taxon>
        <taxon>Viridiplantae</taxon>
        <taxon>Streptophyta</taxon>
        <taxon>Embryophyta</taxon>
        <taxon>Tracheophyta</taxon>
        <taxon>Spermatophyta</taxon>
        <taxon>Magnoliopsida</taxon>
        <taxon>eudicotyledons</taxon>
        <taxon>Gunneridae</taxon>
        <taxon>Pentapetalae</taxon>
        <taxon>rosids</taxon>
        <taxon>fabids</taxon>
        <taxon>Rosales</taxon>
        <taxon>Rosaceae</taxon>
        <taxon>Amygdaloideae</taxon>
        <taxon>Amygdaleae</taxon>
        <taxon>Prunus</taxon>
    </lineage>
</organism>
<evidence type="ECO:0000313" key="4">
    <source>
        <dbReference type="Proteomes" id="UP000250321"/>
    </source>
</evidence>
<dbReference type="OrthoDB" id="421226at2759"/>
<evidence type="ECO:0000313" key="3">
    <source>
        <dbReference type="EMBL" id="PQM39852.1"/>
    </source>
</evidence>
<dbReference type="SUPFAM" id="SSF81324">
    <property type="entry name" value="Voltage-gated potassium channels"/>
    <property type="match status" value="1"/>
</dbReference>
<feature type="transmembrane region" description="Helical" evidence="2">
    <location>
        <begin position="77"/>
        <end position="99"/>
    </location>
</feature>
<evidence type="ECO:0000256" key="2">
    <source>
        <dbReference type="SAM" id="Phobius"/>
    </source>
</evidence>
<dbReference type="GO" id="GO:0034220">
    <property type="term" value="P:monoatomic ion transmembrane transport"/>
    <property type="evidence" value="ECO:0007669"/>
    <property type="project" value="UniProtKB-KW"/>
</dbReference>
<dbReference type="PANTHER" id="PTHR45651:SF68">
    <property type="entry name" value="ION TRANSPORT DOMAIN-CONTAINING PROTEIN"/>
    <property type="match status" value="1"/>
</dbReference>
<feature type="transmembrane region" description="Helical" evidence="2">
    <location>
        <begin position="165"/>
        <end position="187"/>
    </location>
</feature>
<dbReference type="STRING" id="2094558.A0A314UT81"/>
<reference evidence="3 4" key="1">
    <citation type="submission" date="2018-02" db="EMBL/GenBank/DDBJ databases">
        <title>Draft genome of wild Prunus yedoensis var. nudiflora.</title>
        <authorList>
            <person name="Baek S."/>
            <person name="Kim J.-H."/>
            <person name="Choi K."/>
            <person name="Kim G.-B."/>
            <person name="Cho A."/>
            <person name="Jang H."/>
            <person name="Shin C.-H."/>
            <person name="Yu H.-J."/>
            <person name="Mun J.-H."/>
        </authorList>
    </citation>
    <scope>NUCLEOTIDE SEQUENCE [LARGE SCALE GENOMIC DNA]</scope>
    <source>
        <strain evidence="4">cv. Jeju island</strain>
        <tissue evidence="3">Leaf</tissue>
    </source>
</reference>
<dbReference type="EMBL" id="PJQY01003144">
    <property type="protein sequence ID" value="PQM39852.1"/>
    <property type="molecule type" value="Genomic_DNA"/>
</dbReference>
<keyword evidence="1" id="KW-0813">Transport</keyword>
<accession>A0A314UT81</accession>
<keyword evidence="2" id="KW-0472">Membrane</keyword>